<dbReference type="EMBL" id="AKHW03004047">
    <property type="protein sequence ID" value="KYO31841.1"/>
    <property type="molecule type" value="Genomic_DNA"/>
</dbReference>
<evidence type="ECO:0000313" key="3">
    <source>
        <dbReference type="Proteomes" id="UP000050525"/>
    </source>
</evidence>
<name>A0A151N510_ALLMI</name>
<dbReference type="AlphaFoldDB" id="A0A151N510"/>
<organism evidence="2 3">
    <name type="scientific">Alligator mississippiensis</name>
    <name type="common">American alligator</name>
    <dbReference type="NCBI Taxonomy" id="8496"/>
    <lineage>
        <taxon>Eukaryota</taxon>
        <taxon>Metazoa</taxon>
        <taxon>Chordata</taxon>
        <taxon>Craniata</taxon>
        <taxon>Vertebrata</taxon>
        <taxon>Euteleostomi</taxon>
        <taxon>Archelosauria</taxon>
        <taxon>Archosauria</taxon>
        <taxon>Crocodylia</taxon>
        <taxon>Alligatoridae</taxon>
        <taxon>Alligatorinae</taxon>
        <taxon>Alligator</taxon>
    </lineage>
</organism>
<evidence type="ECO:0000256" key="1">
    <source>
        <dbReference type="SAM" id="MobiDB-lite"/>
    </source>
</evidence>
<dbReference type="Proteomes" id="UP000050525">
    <property type="component" value="Unassembled WGS sequence"/>
</dbReference>
<reference evidence="2 3" key="1">
    <citation type="journal article" date="2012" name="Genome Biol.">
        <title>Sequencing three crocodilian genomes to illuminate the evolution of archosaurs and amniotes.</title>
        <authorList>
            <person name="St John J.A."/>
            <person name="Braun E.L."/>
            <person name="Isberg S.R."/>
            <person name="Miles L.G."/>
            <person name="Chong A.Y."/>
            <person name="Gongora J."/>
            <person name="Dalzell P."/>
            <person name="Moran C."/>
            <person name="Bed'hom B."/>
            <person name="Abzhanov A."/>
            <person name="Burgess S.C."/>
            <person name="Cooksey A.M."/>
            <person name="Castoe T.A."/>
            <person name="Crawford N.G."/>
            <person name="Densmore L.D."/>
            <person name="Drew J.C."/>
            <person name="Edwards S.V."/>
            <person name="Faircloth B.C."/>
            <person name="Fujita M.K."/>
            <person name="Greenwold M.J."/>
            <person name="Hoffmann F.G."/>
            <person name="Howard J.M."/>
            <person name="Iguchi T."/>
            <person name="Janes D.E."/>
            <person name="Khan S.Y."/>
            <person name="Kohno S."/>
            <person name="de Koning A.J."/>
            <person name="Lance S.L."/>
            <person name="McCarthy F.M."/>
            <person name="McCormack J.E."/>
            <person name="Merchant M.E."/>
            <person name="Peterson D.G."/>
            <person name="Pollock D.D."/>
            <person name="Pourmand N."/>
            <person name="Raney B.J."/>
            <person name="Roessler K.A."/>
            <person name="Sanford J.R."/>
            <person name="Sawyer R.H."/>
            <person name="Schmidt C.J."/>
            <person name="Triplett E.W."/>
            <person name="Tuberville T.D."/>
            <person name="Venegas-Anaya M."/>
            <person name="Howard J.T."/>
            <person name="Jarvis E.D."/>
            <person name="Guillette L.J.Jr."/>
            <person name="Glenn T.C."/>
            <person name="Green R.E."/>
            <person name="Ray D.A."/>
        </authorList>
    </citation>
    <scope>NUCLEOTIDE SEQUENCE [LARGE SCALE GENOMIC DNA]</scope>
    <source>
        <strain evidence="2">KSC_2009_1</strain>
    </source>
</reference>
<evidence type="ECO:0000313" key="2">
    <source>
        <dbReference type="EMBL" id="KYO31841.1"/>
    </source>
</evidence>
<comment type="caution">
    <text evidence="2">The sequence shown here is derived from an EMBL/GenBank/DDBJ whole genome shotgun (WGS) entry which is preliminary data.</text>
</comment>
<gene>
    <name evidence="2" type="ORF">Y1Q_0016107</name>
</gene>
<protein>
    <submittedName>
        <fullName evidence="2">Uncharacterized protein</fullName>
    </submittedName>
</protein>
<proteinExistence type="predicted"/>
<sequence>MALLLKGKTQHISNSHLTKYEKLLLSAANVTLNCCSILNPASFLQIASEADKSPLVTSADKSGPSSKSGPKKGKG</sequence>
<keyword evidence="3" id="KW-1185">Reference proteome</keyword>
<accession>A0A151N510</accession>
<feature type="region of interest" description="Disordered" evidence="1">
    <location>
        <begin position="54"/>
        <end position="75"/>
    </location>
</feature>